<dbReference type="Gene3D" id="1.10.510.10">
    <property type="entry name" value="Transferase(Phosphotransferase) domain 1"/>
    <property type="match status" value="1"/>
</dbReference>
<dbReference type="InterPro" id="IPR011009">
    <property type="entry name" value="Kinase-like_dom_sf"/>
</dbReference>
<evidence type="ECO:0000313" key="2">
    <source>
        <dbReference type="EMBL" id="KAJ8599858.1"/>
    </source>
</evidence>
<dbReference type="GO" id="GO:0019221">
    <property type="term" value="P:cytokine-mediated signaling pathway"/>
    <property type="evidence" value="ECO:0007669"/>
    <property type="project" value="TreeGrafter"/>
</dbReference>
<dbReference type="GO" id="GO:0005126">
    <property type="term" value="F:cytokine receptor binding"/>
    <property type="evidence" value="ECO:0007669"/>
    <property type="project" value="TreeGrafter"/>
</dbReference>
<reference evidence="2" key="1">
    <citation type="submission" date="2023-01" db="EMBL/GenBank/DDBJ databases">
        <title>Metagenome sequencing of chrysophaentin producing Chrysophaeum taylorii.</title>
        <authorList>
            <person name="Davison J."/>
            <person name="Bewley C."/>
        </authorList>
    </citation>
    <scope>NUCLEOTIDE SEQUENCE</scope>
    <source>
        <strain evidence="2">NIES-1699</strain>
    </source>
</reference>
<dbReference type="PANTHER" id="PTHR45807">
    <property type="entry name" value="TYROSINE-PROTEIN KINASE HOPSCOTCH"/>
    <property type="match status" value="1"/>
</dbReference>
<comment type="caution">
    <text evidence="2">The sequence shown here is derived from an EMBL/GenBank/DDBJ whole genome shotgun (WGS) entry which is preliminary data.</text>
</comment>
<dbReference type="PANTHER" id="PTHR45807:SF7">
    <property type="entry name" value="TYROSINE-PROTEIN KINASE HOPSCOTCH"/>
    <property type="match status" value="1"/>
</dbReference>
<keyword evidence="3" id="KW-1185">Reference proteome</keyword>
<evidence type="ECO:0000259" key="1">
    <source>
        <dbReference type="Pfam" id="PF07714"/>
    </source>
</evidence>
<dbReference type="GO" id="GO:0030154">
    <property type="term" value="P:cell differentiation"/>
    <property type="evidence" value="ECO:0007669"/>
    <property type="project" value="TreeGrafter"/>
</dbReference>
<organism evidence="2 3">
    <name type="scientific">Chrysophaeum taylorii</name>
    <dbReference type="NCBI Taxonomy" id="2483200"/>
    <lineage>
        <taxon>Eukaryota</taxon>
        <taxon>Sar</taxon>
        <taxon>Stramenopiles</taxon>
        <taxon>Ochrophyta</taxon>
        <taxon>Pelagophyceae</taxon>
        <taxon>Pelagomonadales</taxon>
        <taxon>Pelagomonadaceae</taxon>
        <taxon>Chrysophaeum</taxon>
    </lineage>
</organism>
<dbReference type="Proteomes" id="UP001230188">
    <property type="component" value="Unassembled WGS sequence"/>
</dbReference>
<evidence type="ECO:0000313" key="3">
    <source>
        <dbReference type="Proteomes" id="UP001230188"/>
    </source>
</evidence>
<dbReference type="InterPro" id="IPR051286">
    <property type="entry name" value="JAK"/>
</dbReference>
<dbReference type="GO" id="GO:0005829">
    <property type="term" value="C:cytosol"/>
    <property type="evidence" value="ECO:0007669"/>
    <property type="project" value="TreeGrafter"/>
</dbReference>
<name>A0AAD7UA79_9STRA</name>
<dbReference type="SUPFAM" id="SSF56112">
    <property type="entry name" value="Protein kinase-like (PK-like)"/>
    <property type="match status" value="1"/>
</dbReference>
<accession>A0AAD7UA79</accession>
<dbReference type="Pfam" id="PF07714">
    <property type="entry name" value="PK_Tyr_Ser-Thr"/>
    <property type="match status" value="1"/>
</dbReference>
<dbReference type="GO" id="GO:0004715">
    <property type="term" value="F:non-membrane spanning protein tyrosine kinase activity"/>
    <property type="evidence" value="ECO:0007669"/>
    <property type="project" value="TreeGrafter"/>
</dbReference>
<dbReference type="GO" id="GO:0035556">
    <property type="term" value="P:intracellular signal transduction"/>
    <property type="evidence" value="ECO:0007669"/>
    <property type="project" value="TreeGrafter"/>
</dbReference>
<dbReference type="EMBL" id="JAQMWT010000538">
    <property type="protein sequence ID" value="KAJ8599858.1"/>
    <property type="molecule type" value="Genomic_DNA"/>
</dbReference>
<sequence length="159" mass="17864">MLEDDDVMLAEVRRVMQERSLDEVSAALMLLAENDEAKTVAAKVVRVPQDELDAELDEKTSQDVTTHEDLPGLVMEYLPPGSLRHFLDDTPKTINNTQHRDWADQIAHGMAYIQDHDTEDRSTALHTAPFMAPELLDSNAFTELSGVYSYAMVLHKILA</sequence>
<feature type="domain" description="Serine-threonine/tyrosine-protein kinase catalytic" evidence="1">
    <location>
        <begin position="64"/>
        <end position="117"/>
    </location>
</feature>
<dbReference type="AlphaFoldDB" id="A0AAD7UA79"/>
<proteinExistence type="predicted"/>
<dbReference type="InterPro" id="IPR001245">
    <property type="entry name" value="Ser-Thr/Tyr_kinase_cat_dom"/>
</dbReference>
<dbReference type="GO" id="GO:0007259">
    <property type="term" value="P:cell surface receptor signaling pathway via JAK-STAT"/>
    <property type="evidence" value="ECO:0007669"/>
    <property type="project" value="TreeGrafter"/>
</dbReference>
<gene>
    <name evidence="2" type="ORF">CTAYLR_005617</name>
</gene>
<protein>
    <recommendedName>
        <fullName evidence="1">Serine-threonine/tyrosine-protein kinase catalytic domain-containing protein</fullName>
    </recommendedName>
</protein>